<dbReference type="Gene3D" id="3.20.20.370">
    <property type="entry name" value="Glycoside hydrolase/deacetylase"/>
    <property type="match status" value="1"/>
</dbReference>
<comment type="caution">
    <text evidence="5">The sequence shown here is derived from an EMBL/GenBank/DDBJ whole genome shotgun (WGS) entry which is preliminary data.</text>
</comment>
<feature type="region of interest" description="Disordered" evidence="3">
    <location>
        <begin position="253"/>
        <end position="292"/>
    </location>
</feature>
<keyword evidence="6" id="KW-1185">Reference proteome</keyword>
<dbReference type="SUPFAM" id="SSF88713">
    <property type="entry name" value="Glycoside hydrolase/deacetylase"/>
    <property type="match status" value="1"/>
</dbReference>
<evidence type="ECO:0000259" key="4">
    <source>
        <dbReference type="PROSITE" id="PS51677"/>
    </source>
</evidence>
<reference evidence="5 6" key="1">
    <citation type="submission" date="2019-06" db="EMBL/GenBank/DDBJ databases">
        <title>Sequencing the genomes of 1000 actinobacteria strains.</title>
        <authorList>
            <person name="Klenk H.-P."/>
        </authorList>
    </citation>
    <scope>NUCLEOTIDE SEQUENCE [LARGE SCALE GENOMIC DNA]</scope>
    <source>
        <strain evidence="5 6">DSM 41649</strain>
    </source>
</reference>
<evidence type="ECO:0000256" key="1">
    <source>
        <dbReference type="ARBA" id="ARBA00004613"/>
    </source>
</evidence>
<dbReference type="InterPro" id="IPR011330">
    <property type="entry name" value="Glyco_hydro/deAcase_b/a-brl"/>
</dbReference>
<protein>
    <submittedName>
        <fullName evidence="5">Peptidoglycan/xylan/chitin deacetylase (PgdA/CDA1 family)</fullName>
    </submittedName>
</protein>
<dbReference type="CDD" id="cd10918">
    <property type="entry name" value="CE4_NodB_like_5s_6s"/>
    <property type="match status" value="1"/>
</dbReference>
<organism evidence="5 6">
    <name type="scientific">Kitasatospora atroaurantiaca</name>
    <dbReference type="NCBI Taxonomy" id="285545"/>
    <lineage>
        <taxon>Bacteria</taxon>
        <taxon>Bacillati</taxon>
        <taxon>Actinomycetota</taxon>
        <taxon>Actinomycetes</taxon>
        <taxon>Kitasatosporales</taxon>
        <taxon>Streptomycetaceae</taxon>
        <taxon>Kitasatospora</taxon>
    </lineage>
</organism>
<evidence type="ECO:0000313" key="5">
    <source>
        <dbReference type="EMBL" id="TWE16248.1"/>
    </source>
</evidence>
<dbReference type="AlphaFoldDB" id="A0A561EKV8"/>
<name>A0A561EKV8_9ACTN</name>
<gene>
    <name evidence="5" type="ORF">FB465_1225</name>
</gene>
<dbReference type="PROSITE" id="PS51677">
    <property type="entry name" value="NODB"/>
    <property type="match status" value="1"/>
</dbReference>
<dbReference type="OrthoDB" id="9782872at2"/>
<sequence>MVTEPLDGKVHVPRVHAPRNSWVLMYHSVDAYEEDPALLTVRPERFARQMEWLHRRGLRGVGVAELLRARAQGKAGSLVGLTFDDGYQDFARHVLPILDARGFSATVYVVAGLIGGHNAWDADLPRKELITGEEVKSLADAGVEIGSHSLNHVRMTGLGAAELADETVRSREILEEITGRPVNSFCYPYGAVDAAAVSAVRAAGYHHACAIDHSALTSCWALPRCYVGDRDGGWRLRAKQARHVARDLRLAKLSHRDDGTRQPDTDDPALPGGGLPDEPLFTPRSPTGRSSA</sequence>
<keyword evidence="2" id="KW-0732">Signal</keyword>
<dbReference type="GO" id="GO:0005576">
    <property type="term" value="C:extracellular region"/>
    <property type="evidence" value="ECO:0007669"/>
    <property type="project" value="UniProtKB-SubCell"/>
</dbReference>
<dbReference type="Proteomes" id="UP000318416">
    <property type="component" value="Unassembled WGS sequence"/>
</dbReference>
<dbReference type="PANTHER" id="PTHR34216:SF3">
    <property type="entry name" value="POLY-BETA-1,6-N-ACETYL-D-GLUCOSAMINE N-DEACETYLASE"/>
    <property type="match status" value="1"/>
</dbReference>
<dbReference type="GO" id="GO:0016810">
    <property type="term" value="F:hydrolase activity, acting on carbon-nitrogen (but not peptide) bonds"/>
    <property type="evidence" value="ECO:0007669"/>
    <property type="project" value="InterPro"/>
</dbReference>
<evidence type="ECO:0000313" key="6">
    <source>
        <dbReference type="Proteomes" id="UP000318416"/>
    </source>
</evidence>
<accession>A0A561EKV8</accession>
<dbReference type="InterPro" id="IPR002509">
    <property type="entry name" value="NODB_dom"/>
</dbReference>
<proteinExistence type="predicted"/>
<dbReference type="PANTHER" id="PTHR34216">
    <property type="match status" value="1"/>
</dbReference>
<dbReference type="EMBL" id="VIVR01000001">
    <property type="protein sequence ID" value="TWE16248.1"/>
    <property type="molecule type" value="Genomic_DNA"/>
</dbReference>
<feature type="compositionally biased region" description="Basic and acidic residues" evidence="3">
    <location>
        <begin position="253"/>
        <end position="264"/>
    </location>
</feature>
<evidence type="ECO:0000256" key="3">
    <source>
        <dbReference type="SAM" id="MobiDB-lite"/>
    </source>
</evidence>
<dbReference type="InterPro" id="IPR051398">
    <property type="entry name" value="Polysacch_Deacetylase"/>
</dbReference>
<comment type="subcellular location">
    <subcellularLocation>
        <location evidence="1">Secreted</location>
    </subcellularLocation>
</comment>
<dbReference type="GO" id="GO:0005975">
    <property type="term" value="P:carbohydrate metabolic process"/>
    <property type="evidence" value="ECO:0007669"/>
    <property type="project" value="InterPro"/>
</dbReference>
<evidence type="ECO:0000256" key="2">
    <source>
        <dbReference type="ARBA" id="ARBA00022729"/>
    </source>
</evidence>
<feature type="domain" description="NodB homology" evidence="4">
    <location>
        <begin position="77"/>
        <end position="292"/>
    </location>
</feature>
<dbReference type="Pfam" id="PF01522">
    <property type="entry name" value="Polysacc_deac_1"/>
    <property type="match status" value="1"/>
</dbReference>